<dbReference type="SUPFAM" id="SSF46689">
    <property type="entry name" value="Homeodomain-like"/>
    <property type="match status" value="2"/>
</dbReference>
<proteinExistence type="predicted"/>
<sequence>MPGRTIGFLLFDQFNLLDVSGPLEVFNTANQLGGGDYRLLLIGQEPGPCRAESGIELVVQASLADSPCLDTLVIPGGSGTRDAAIQARFGPWISAREQDTRRVASICTGAFLLASTGLLDGLQATTHWHYESQFRLRFPKVNLLGDALYVDNGQIITSAGISSGIDMALKLVEDDCGVEIAIKVARYLVVHYRRVGNQAQFSQPLQFQQKARGQFADTTAYIMQNLHRPLAVADLAEQAGMSQRNFCRRFKQQLGQSPGRYVENLRLDYARQLLTDNDWPLARIAQACGYQSQDVFRRAFERRFALLPGEYRARFE</sequence>
<dbReference type="GO" id="GO:0043565">
    <property type="term" value="F:sequence-specific DNA binding"/>
    <property type="evidence" value="ECO:0007669"/>
    <property type="project" value="InterPro"/>
</dbReference>
<dbReference type="PROSITE" id="PS01124">
    <property type="entry name" value="HTH_ARAC_FAMILY_2"/>
    <property type="match status" value="1"/>
</dbReference>
<keyword evidence="6" id="KW-1185">Reference proteome</keyword>
<keyword evidence="3" id="KW-0804">Transcription</keyword>
<dbReference type="SUPFAM" id="SSF52317">
    <property type="entry name" value="Class I glutamine amidotransferase-like"/>
    <property type="match status" value="1"/>
</dbReference>
<dbReference type="InterPro" id="IPR002818">
    <property type="entry name" value="DJ-1/PfpI"/>
</dbReference>
<dbReference type="RefSeq" id="WP_206571987.1">
    <property type="nucleotide sequence ID" value="NZ_JAFKCV010000001.1"/>
</dbReference>
<accession>A0A939DK00</accession>
<dbReference type="InterPro" id="IPR052158">
    <property type="entry name" value="INH-QAR"/>
</dbReference>
<dbReference type="Gene3D" id="3.40.50.880">
    <property type="match status" value="1"/>
</dbReference>
<dbReference type="PANTHER" id="PTHR43130">
    <property type="entry name" value="ARAC-FAMILY TRANSCRIPTIONAL REGULATOR"/>
    <property type="match status" value="1"/>
</dbReference>
<dbReference type="AlphaFoldDB" id="A0A939DK00"/>
<dbReference type="CDD" id="cd03137">
    <property type="entry name" value="GATase1_AraC_1"/>
    <property type="match status" value="1"/>
</dbReference>
<dbReference type="EMBL" id="JAFKCV010000001">
    <property type="protein sequence ID" value="MBN7823883.1"/>
    <property type="molecule type" value="Genomic_DNA"/>
</dbReference>
<keyword evidence="2" id="KW-0238">DNA-binding</keyword>
<dbReference type="InterPro" id="IPR018060">
    <property type="entry name" value="HTH_AraC"/>
</dbReference>
<organism evidence="5 6">
    <name type="scientific">Bowmanella dokdonensis</name>
    <dbReference type="NCBI Taxonomy" id="751969"/>
    <lineage>
        <taxon>Bacteria</taxon>
        <taxon>Pseudomonadati</taxon>
        <taxon>Pseudomonadota</taxon>
        <taxon>Gammaproteobacteria</taxon>
        <taxon>Alteromonadales</taxon>
        <taxon>Alteromonadaceae</taxon>
        <taxon>Bowmanella</taxon>
    </lineage>
</organism>
<dbReference type="InterPro" id="IPR029062">
    <property type="entry name" value="Class_I_gatase-like"/>
</dbReference>
<dbReference type="InterPro" id="IPR018062">
    <property type="entry name" value="HTH_AraC-typ_CS"/>
</dbReference>
<evidence type="ECO:0000256" key="3">
    <source>
        <dbReference type="ARBA" id="ARBA00023163"/>
    </source>
</evidence>
<dbReference type="SMART" id="SM00342">
    <property type="entry name" value="HTH_ARAC"/>
    <property type="match status" value="1"/>
</dbReference>
<dbReference type="PANTHER" id="PTHR43130:SF3">
    <property type="entry name" value="HTH-TYPE TRANSCRIPTIONAL REGULATOR RV1931C"/>
    <property type="match status" value="1"/>
</dbReference>
<evidence type="ECO:0000256" key="1">
    <source>
        <dbReference type="ARBA" id="ARBA00023015"/>
    </source>
</evidence>
<dbReference type="GO" id="GO:0003700">
    <property type="term" value="F:DNA-binding transcription factor activity"/>
    <property type="evidence" value="ECO:0007669"/>
    <property type="project" value="InterPro"/>
</dbReference>
<evidence type="ECO:0000259" key="4">
    <source>
        <dbReference type="PROSITE" id="PS01124"/>
    </source>
</evidence>
<dbReference type="InterPro" id="IPR009057">
    <property type="entry name" value="Homeodomain-like_sf"/>
</dbReference>
<name>A0A939DK00_9ALTE</name>
<reference evidence="5" key="1">
    <citation type="submission" date="2021-03" db="EMBL/GenBank/DDBJ databases">
        <title>novel species isolated from a fishpond in China.</title>
        <authorList>
            <person name="Lu H."/>
            <person name="Cai Z."/>
        </authorList>
    </citation>
    <scope>NUCLEOTIDE SEQUENCE</scope>
    <source>
        <strain evidence="5">JCM 30855</strain>
    </source>
</reference>
<protein>
    <submittedName>
        <fullName evidence="5">GlxA family transcriptional regulator</fullName>
    </submittedName>
</protein>
<evidence type="ECO:0000313" key="5">
    <source>
        <dbReference type="EMBL" id="MBN7823883.1"/>
    </source>
</evidence>
<comment type="caution">
    <text evidence="5">The sequence shown here is derived from an EMBL/GenBank/DDBJ whole genome shotgun (WGS) entry which is preliminary data.</text>
</comment>
<feature type="domain" description="HTH araC/xylS-type" evidence="4">
    <location>
        <begin position="216"/>
        <end position="314"/>
    </location>
</feature>
<dbReference type="Gene3D" id="1.10.10.60">
    <property type="entry name" value="Homeodomain-like"/>
    <property type="match status" value="2"/>
</dbReference>
<gene>
    <name evidence="5" type="ORF">J0A66_01475</name>
</gene>
<dbReference type="Proteomes" id="UP000664654">
    <property type="component" value="Unassembled WGS sequence"/>
</dbReference>
<dbReference type="Pfam" id="PF12833">
    <property type="entry name" value="HTH_18"/>
    <property type="match status" value="1"/>
</dbReference>
<dbReference type="PROSITE" id="PS00041">
    <property type="entry name" value="HTH_ARAC_FAMILY_1"/>
    <property type="match status" value="1"/>
</dbReference>
<keyword evidence="1" id="KW-0805">Transcription regulation</keyword>
<dbReference type="Pfam" id="PF01965">
    <property type="entry name" value="DJ-1_PfpI"/>
    <property type="match status" value="1"/>
</dbReference>
<evidence type="ECO:0000313" key="6">
    <source>
        <dbReference type="Proteomes" id="UP000664654"/>
    </source>
</evidence>
<evidence type="ECO:0000256" key="2">
    <source>
        <dbReference type="ARBA" id="ARBA00023125"/>
    </source>
</evidence>